<reference evidence="3" key="2">
    <citation type="journal article" date="2022" name="Microbiol. Resour. Announc.">
        <title>Whole-Genome Sequence of Entomortierella parvispora E1425, a Mucoromycotan Fungus Associated with Burkholderiaceae-Related Endosymbiotic Bacteria.</title>
        <authorList>
            <person name="Herlambang A."/>
            <person name="Guo Y."/>
            <person name="Takashima Y."/>
            <person name="Narisawa K."/>
            <person name="Ohta H."/>
            <person name="Nishizawa T."/>
        </authorList>
    </citation>
    <scope>NUCLEOTIDE SEQUENCE</scope>
    <source>
        <strain evidence="3">E1425</strain>
    </source>
</reference>
<evidence type="ECO:0000256" key="2">
    <source>
        <dbReference type="SAM" id="MobiDB-lite"/>
    </source>
</evidence>
<dbReference type="AlphaFoldDB" id="A0A9P3HEC8"/>
<feature type="region of interest" description="Disordered" evidence="2">
    <location>
        <begin position="201"/>
        <end position="262"/>
    </location>
</feature>
<evidence type="ECO:0000256" key="1">
    <source>
        <dbReference type="SAM" id="Coils"/>
    </source>
</evidence>
<keyword evidence="4" id="KW-1185">Reference proteome</keyword>
<name>A0A9P3HEC8_9FUNG</name>
<reference evidence="3" key="1">
    <citation type="submission" date="2021-11" db="EMBL/GenBank/DDBJ databases">
        <authorList>
            <person name="Herlambang A."/>
            <person name="Guo Y."/>
            <person name="Takashima Y."/>
            <person name="Nishizawa T."/>
        </authorList>
    </citation>
    <scope>NUCLEOTIDE SEQUENCE</scope>
    <source>
        <strain evidence="3">E1425</strain>
    </source>
</reference>
<protein>
    <submittedName>
        <fullName evidence="3">Uncharacterized protein</fullName>
    </submittedName>
</protein>
<dbReference type="EMBL" id="BQFW01000010">
    <property type="protein sequence ID" value="GJJ74990.1"/>
    <property type="molecule type" value="Genomic_DNA"/>
</dbReference>
<evidence type="ECO:0000313" key="3">
    <source>
        <dbReference type="EMBL" id="GJJ74990.1"/>
    </source>
</evidence>
<gene>
    <name evidence="3" type="ORF">EMPS_07348</name>
</gene>
<proteinExistence type="predicted"/>
<sequence>MTNTTPTPRKKRNVNRLTIFQQGVLVAFVEDPDNYALLYNHRDTKGISNDQAFDAMAKFFVRELSKNPREIGNVDLSKVDSAFAAMKWKQIMASYSNKISCKTGNGLHGGTATLKPSPFKDRLDAFANNPKYDSLETRDVGMPGKKRALNVTARPARRASKTLSARGVPEAIPVTFPKIPVRKPALPEHLIHDMHDLCDEYESEEDEADSDDGAAESVTQRVNHSSHRMDDRDPVVLEGEPLPSYSQSALQSDPPGVIPRRGQTAESIRDAEMKTATVKSMRSQVSVEQSAKALLEERQKREARYLEHEEKKAMLMKEKMQQKLDLERERLRVEREKIDLGHAQLKQAERRLELEFELRKQEASNASANTNALLSTLAELVKKK</sequence>
<feature type="compositionally biased region" description="Acidic residues" evidence="2">
    <location>
        <begin position="201"/>
        <end position="214"/>
    </location>
</feature>
<dbReference type="Proteomes" id="UP000827284">
    <property type="component" value="Unassembled WGS sequence"/>
</dbReference>
<accession>A0A9P3HEC8</accession>
<evidence type="ECO:0000313" key="4">
    <source>
        <dbReference type="Proteomes" id="UP000827284"/>
    </source>
</evidence>
<organism evidence="3 4">
    <name type="scientific">Entomortierella parvispora</name>
    <dbReference type="NCBI Taxonomy" id="205924"/>
    <lineage>
        <taxon>Eukaryota</taxon>
        <taxon>Fungi</taxon>
        <taxon>Fungi incertae sedis</taxon>
        <taxon>Mucoromycota</taxon>
        <taxon>Mortierellomycotina</taxon>
        <taxon>Mortierellomycetes</taxon>
        <taxon>Mortierellales</taxon>
        <taxon>Mortierellaceae</taxon>
        <taxon>Entomortierella</taxon>
    </lineage>
</organism>
<comment type="caution">
    <text evidence="3">The sequence shown here is derived from an EMBL/GenBank/DDBJ whole genome shotgun (WGS) entry which is preliminary data.</text>
</comment>
<keyword evidence="1" id="KW-0175">Coiled coil</keyword>
<feature type="coiled-coil region" evidence="1">
    <location>
        <begin position="291"/>
        <end position="337"/>
    </location>
</feature>